<evidence type="ECO:0000256" key="3">
    <source>
        <dbReference type="SAM" id="SignalP"/>
    </source>
</evidence>
<keyword evidence="5" id="KW-0255">Endonuclease</keyword>
<feature type="domain" description="DDE Tnp4" evidence="4">
    <location>
        <begin position="61"/>
        <end position="122"/>
    </location>
</feature>
<dbReference type="GO" id="GO:0046872">
    <property type="term" value="F:metal ion binding"/>
    <property type="evidence" value="ECO:0007669"/>
    <property type="project" value="UniProtKB-KW"/>
</dbReference>
<keyword evidence="2" id="KW-0479">Metal-binding</keyword>
<evidence type="ECO:0000313" key="6">
    <source>
        <dbReference type="Proteomes" id="UP000704712"/>
    </source>
</evidence>
<dbReference type="AlphaFoldDB" id="A0A8S9UJN0"/>
<feature type="signal peptide" evidence="3">
    <location>
        <begin position="1"/>
        <end position="22"/>
    </location>
</feature>
<accession>A0A8S9UJN0</accession>
<sequence length="169" mass="18552">MFGRSPSALCLIFRFMVDLIYAKCSKLLALECGILSSSRCGAYAAAVVARGSPIDRCIGFVDGTVRGIARPVHNQRQCYNGHKRKHALKYQGVMAPDGLFIDFYGPVLGRRHDVYLLRVSEVKFCSVLLACMASRTACTGILLTQIGLHCKSVSKAHAFRGIKKPLMVQ</sequence>
<keyword evidence="3" id="KW-0732">Signal</keyword>
<proteinExistence type="predicted"/>
<keyword evidence="5" id="KW-0540">Nuclease</keyword>
<dbReference type="Pfam" id="PF13359">
    <property type="entry name" value="DDE_Tnp_4"/>
    <property type="match status" value="1"/>
</dbReference>
<dbReference type="InterPro" id="IPR027806">
    <property type="entry name" value="HARBI1_dom"/>
</dbReference>
<comment type="caution">
    <text evidence="5">The sequence shown here is derived from an EMBL/GenBank/DDBJ whole genome shotgun (WGS) entry which is preliminary data.</text>
</comment>
<dbReference type="GO" id="GO:0004519">
    <property type="term" value="F:endonuclease activity"/>
    <property type="evidence" value="ECO:0007669"/>
    <property type="project" value="UniProtKB-KW"/>
</dbReference>
<reference evidence="5" key="1">
    <citation type="submission" date="2020-03" db="EMBL/GenBank/DDBJ databases">
        <title>Hybrid Assembly of Korean Phytophthora infestans isolates.</title>
        <authorList>
            <person name="Prokchorchik M."/>
            <person name="Lee Y."/>
            <person name="Seo J."/>
            <person name="Cho J.-H."/>
            <person name="Park Y.-E."/>
            <person name="Jang D.-C."/>
            <person name="Im J.-S."/>
            <person name="Choi J.-G."/>
            <person name="Park H.-J."/>
            <person name="Lee G.-B."/>
            <person name="Lee Y.-G."/>
            <person name="Hong S.-Y."/>
            <person name="Cho K."/>
            <person name="Sohn K.H."/>
        </authorList>
    </citation>
    <scope>NUCLEOTIDE SEQUENCE</scope>
    <source>
        <strain evidence="5">KR_2_A2</strain>
    </source>
</reference>
<feature type="chain" id="PRO_5035843827" evidence="3">
    <location>
        <begin position="23"/>
        <end position="169"/>
    </location>
</feature>
<protein>
    <submittedName>
        <fullName evidence="5">DDE superfamily endonuclease</fullName>
    </submittedName>
</protein>
<dbReference type="Proteomes" id="UP000704712">
    <property type="component" value="Unassembled WGS sequence"/>
</dbReference>
<evidence type="ECO:0000259" key="4">
    <source>
        <dbReference type="Pfam" id="PF13359"/>
    </source>
</evidence>
<organism evidence="5 6">
    <name type="scientific">Phytophthora infestans</name>
    <name type="common">Potato late blight agent</name>
    <name type="synonym">Botrytis infestans</name>
    <dbReference type="NCBI Taxonomy" id="4787"/>
    <lineage>
        <taxon>Eukaryota</taxon>
        <taxon>Sar</taxon>
        <taxon>Stramenopiles</taxon>
        <taxon>Oomycota</taxon>
        <taxon>Peronosporomycetes</taxon>
        <taxon>Peronosporales</taxon>
        <taxon>Peronosporaceae</taxon>
        <taxon>Phytophthora</taxon>
    </lineage>
</organism>
<dbReference type="EMBL" id="JAACNO010001646">
    <property type="protein sequence ID" value="KAF4138678.1"/>
    <property type="molecule type" value="Genomic_DNA"/>
</dbReference>
<gene>
    <name evidence="5" type="ORF">GN958_ATG12114</name>
</gene>
<evidence type="ECO:0000256" key="1">
    <source>
        <dbReference type="ARBA" id="ARBA00001968"/>
    </source>
</evidence>
<evidence type="ECO:0000256" key="2">
    <source>
        <dbReference type="ARBA" id="ARBA00022723"/>
    </source>
</evidence>
<name>A0A8S9UJN0_PHYIN</name>
<evidence type="ECO:0000313" key="5">
    <source>
        <dbReference type="EMBL" id="KAF4138678.1"/>
    </source>
</evidence>
<comment type="cofactor">
    <cofactor evidence="1">
        <name>a divalent metal cation</name>
        <dbReference type="ChEBI" id="CHEBI:60240"/>
    </cofactor>
</comment>
<keyword evidence="5" id="KW-0378">Hydrolase</keyword>